<comment type="caution">
    <text evidence="1">The sequence shown here is derived from an EMBL/GenBank/DDBJ whole genome shotgun (WGS) entry which is preliminary data.</text>
</comment>
<evidence type="ECO:0008006" key="3">
    <source>
        <dbReference type="Google" id="ProtNLM"/>
    </source>
</evidence>
<dbReference type="EMBL" id="PVTY01000003">
    <property type="protein sequence ID" value="PRZ18191.1"/>
    <property type="molecule type" value="Genomic_DNA"/>
</dbReference>
<gene>
    <name evidence="1" type="ORF">BCL67_103177</name>
</gene>
<sequence length="247" mass="27035">MVSLFYSGRWDEAEQLTTRVASNGLDKGEDVHALIGYAFAALVPLARGQARGERLLDVVKKAQHGPEPTAADVVCLFVEAWACLLREENPRALDLLLALKERQSPWTAMGLLQVTLLGRLLCQQDRRAEARDLFRSIYDVSVPATPALRRYAENYLSGLTTDDPRQGMGRLLAAIDLLDLITHSQRSPAEAERGSFQLHRAVLALDIADLCAAHPEPSVKSGTVPWVCWPGPGSCSPGVAWSHSRST</sequence>
<name>A0A2T0YRN8_9MICC</name>
<evidence type="ECO:0000313" key="1">
    <source>
        <dbReference type="EMBL" id="PRZ18191.1"/>
    </source>
</evidence>
<protein>
    <recommendedName>
        <fullName evidence="3">Tetratricopeptide repeat protein</fullName>
    </recommendedName>
</protein>
<keyword evidence="2" id="KW-1185">Reference proteome</keyword>
<reference evidence="1 2" key="1">
    <citation type="submission" date="2018-03" db="EMBL/GenBank/DDBJ databases">
        <title>Comparative analysis of microorganisms from saline springs in Andes Mountain Range, Colombia.</title>
        <authorList>
            <person name="Rubin E."/>
        </authorList>
    </citation>
    <scope>NUCLEOTIDE SEQUENCE [LARGE SCALE GENOMIC DNA]</scope>
    <source>
        <strain evidence="1 2">CG 35</strain>
    </source>
</reference>
<accession>A0A2T0YRN8</accession>
<proteinExistence type="predicted"/>
<dbReference type="Proteomes" id="UP000238217">
    <property type="component" value="Unassembled WGS sequence"/>
</dbReference>
<dbReference type="RefSeq" id="WP_146131065.1">
    <property type="nucleotide sequence ID" value="NZ_PVTY01000003.1"/>
</dbReference>
<organism evidence="1 2">
    <name type="scientific">Nesterenkonia sandarakina</name>
    <dbReference type="NCBI Taxonomy" id="272918"/>
    <lineage>
        <taxon>Bacteria</taxon>
        <taxon>Bacillati</taxon>
        <taxon>Actinomycetota</taxon>
        <taxon>Actinomycetes</taxon>
        <taxon>Micrococcales</taxon>
        <taxon>Micrococcaceae</taxon>
        <taxon>Nesterenkonia</taxon>
    </lineage>
</organism>
<evidence type="ECO:0000313" key="2">
    <source>
        <dbReference type="Proteomes" id="UP000238217"/>
    </source>
</evidence>
<dbReference type="AlphaFoldDB" id="A0A2T0YRN8"/>